<evidence type="ECO:0000313" key="1">
    <source>
        <dbReference type="EMBL" id="AVO25059.1"/>
    </source>
</evidence>
<proteinExistence type="predicted"/>
<accession>A0A2P1JXK0</accession>
<dbReference type="KEGG" id="vg:64766381"/>
<gene>
    <name evidence="1" type="primary">128</name>
    <name evidence="1" type="ORF">SEA_FINCH_128</name>
</gene>
<dbReference type="GeneID" id="64766381"/>
<reference evidence="2" key="1">
    <citation type="submission" date="2018-02" db="EMBL/GenBank/DDBJ databases">
        <authorList>
            <person name="Cohen D.B."/>
            <person name="Kent A.D."/>
        </authorList>
    </citation>
    <scope>NUCLEOTIDE SEQUENCE [LARGE SCALE GENOMIC DNA]</scope>
</reference>
<protein>
    <submittedName>
        <fullName evidence="1">Uncharacterized protein</fullName>
    </submittedName>
</protein>
<name>A0A2P1JXK0_9CAUD</name>
<dbReference type="Proteomes" id="UP000241290">
    <property type="component" value="Genome"/>
</dbReference>
<organism evidence="1 2">
    <name type="scientific">Rhodococcus phage Finch</name>
    <dbReference type="NCBI Taxonomy" id="2094144"/>
    <lineage>
        <taxon>Viruses</taxon>
        <taxon>Duplodnaviria</taxon>
        <taxon>Heunggongvirae</taxon>
        <taxon>Uroviricota</taxon>
        <taxon>Caudoviricetes</taxon>
        <taxon>Finchvirus</taxon>
        <taxon>Finchvirus finch</taxon>
    </lineage>
</organism>
<keyword evidence="2" id="KW-1185">Reference proteome</keyword>
<sequence length="71" mass="7769">MALTVGPQTMVIRVRESELTTDDLIQIGTKFTETLGSDAKVAIVRHEYSGDFREPGTPTTYTFTGTSRVSS</sequence>
<dbReference type="RefSeq" id="YP_010059150.1">
    <property type="nucleotide sequence ID" value="NC_054724.1"/>
</dbReference>
<evidence type="ECO:0000313" key="2">
    <source>
        <dbReference type="Proteomes" id="UP000241290"/>
    </source>
</evidence>
<dbReference type="EMBL" id="MG962366">
    <property type="protein sequence ID" value="AVO25059.1"/>
    <property type="molecule type" value="Genomic_DNA"/>
</dbReference>